<proteinExistence type="predicted"/>
<keyword evidence="3" id="KW-1185">Reference proteome</keyword>
<organism evidence="2 3">
    <name type="scientific">Paenibacillus pasadenensis</name>
    <dbReference type="NCBI Taxonomy" id="217090"/>
    <lineage>
        <taxon>Bacteria</taxon>
        <taxon>Bacillati</taxon>
        <taxon>Bacillota</taxon>
        <taxon>Bacilli</taxon>
        <taxon>Bacillales</taxon>
        <taxon>Paenibacillaceae</taxon>
        <taxon>Paenibacillus</taxon>
    </lineage>
</organism>
<accession>A0A2N5N9L0</accession>
<evidence type="ECO:0000313" key="3">
    <source>
        <dbReference type="Proteomes" id="UP000234789"/>
    </source>
</evidence>
<feature type="compositionally biased region" description="Pro residues" evidence="1">
    <location>
        <begin position="13"/>
        <end position="26"/>
    </location>
</feature>
<feature type="region of interest" description="Disordered" evidence="1">
    <location>
        <begin position="1"/>
        <end position="32"/>
    </location>
</feature>
<dbReference type="EMBL" id="NFEZ01000003">
    <property type="protein sequence ID" value="PLT47005.1"/>
    <property type="molecule type" value="Genomic_DNA"/>
</dbReference>
<evidence type="ECO:0000256" key="1">
    <source>
        <dbReference type="SAM" id="MobiDB-lite"/>
    </source>
</evidence>
<name>A0A2N5N9L0_9BACL</name>
<dbReference type="Proteomes" id="UP000234789">
    <property type="component" value="Unassembled WGS sequence"/>
</dbReference>
<gene>
    <name evidence="2" type="ORF">B8V81_1229</name>
</gene>
<evidence type="ECO:0000313" key="2">
    <source>
        <dbReference type="EMBL" id="PLT47005.1"/>
    </source>
</evidence>
<comment type="caution">
    <text evidence="2">The sequence shown here is derived from an EMBL/GenBank/DDBJ whole genome shotgun (WGS) entry which is preliminary data.</text>
</comment>
<sequence length="50" mass="5086">MHMQVHESFAPAHPAPPSDAAPPLRGPSPHGFGSGGALGHICSLFLSILS</sequence>
<protein>
    <submittedName>
        <fullName evidence="2">Uncharacterized protein</fullName>
    </submittedName>
</protein>
<dbReference type="AlphaFoldDB" id="A0A2N5N9L0"/>
<reference evidence="2 3" key="1">
    <citation type="submission" date="2017-05" db="EMBL/GenBank/DDBJ databases">
        <title>Functional genome analysis of Paenibacillus pasadenensis strain R16: insights on endophytic life style and antifungal activity.</title>
        <authorList>
            <person name="Passera A."/>
            <person name="Marcolungo L."/>
            <person name="Casati P."/>
            <person name="Brasca M."/>
            <person name="Quaglino F."/>
            <person name="Delledonne M."/>
        </authorList>
    </citation>
    <scope>NUCLEOTIDE SEQUENCE [LARGE SCALE GENOMIC DNA]</scope>
    <source>
        <strain evidence="2 3">R16</strain>
    </source>
</reference>